<evidence type="ECO:0000313" key="3">
    <source>
        <dbReference type="EMBL" id="KAK1934905.1"/>
    </source>
</evidence>
<comment type="caution">
    <text evidence="3">The sequence shown here is derived from an EMBL/GenBank/DDBJ whole genome shotgun (WGS) entry which is preliminary data.</text>
</comment>
<keyword evidence="4" id="KW-1185">Reference proteome</keyword>
<protein>
    <submittedName>
        <fullName evidence="3">Uncharacterized protein</fullName>
    </submittedName>
</protein>
<dbReference type="EMBL" id="JAHBMH010000062">
    <property type="protein sequence ID" value="KAK1934905.1"/>
    <property type="molecule type" value="Genomic_DNA"/>
</dbReference>
<dbReference type="Proteomes" id="UP001195914">
    <property type="component" value="Unassembled WGS sequence"/>
</dbReference>
<reference evidence="3" key="2">
    <citation type="submission" date="2021-05" db="EMBL/GenBank/DDBJ databases">
        <authorList>
            <person name="Pain A."/>
        </authorList>
    </citation>
    <scope>NUCLEOTIDE SEQUENCE</scope>
    <source>
        <strain evidence="3">1802A</strain>
    </source>
</reference>
<proteinExistence type="predicted"/>
<keyword evidence="1" id="KW-0175">Coiled coil</keyword>
<organism evidence="3 4">
    <name type="scientific">Babesia divergens</name>
    <dbReference type="NCBI Taxonomy" id="32595"/>
    <lineage>
        <taxon>Eukaryota</taxon>
        <taxon>Sar</taxon>
        <taxon>Alveolata</taxon>
        <taxon>Apicomplexa</taxon>
        <taxon>Aconoidasida</taxon>
        <taxon>Piroplasmida</taxon>
        <taxon>Babesiidae</taxon>
        <taxon>Babesia</taxon>
    </lineage>
</organism>
<dbReference type="AlphaFoldDB" id="A0AAD9GAN7"/>
<feature type="coiled-coil region" evidence="1">
    <location>
        <begin position="108"/>
        <end position="209"/>
    </location>
</feature>
<feature type="compositionally biased region" description="Polar residues" evidence="2">
    <location>
        <begin position="307"/>
        <end position="321"/>
    </location>
</feature>
<feature type="coiled-coil region" evidence="1">
    <location>
        <begin position="731"/>
        <end position="758"/>
    </location>
</feature>
<evidence type="ECO:0000313" key="4">
    <source>
        <dbReference type="Proteomes" id="UP001195914"/>
    </source>
</evidence>
<evidence type="ECO:0000256" key="2">
    <source>
        <dbReference type="SAM" id="MobiDB-lite"/>
    </source>
</evidence>
<name>A0AAD9GAN7_BABDI</name>
<feature type="region of interest" description="Disordered" evidence="2">
    <location>
        <begin position="299"/>
        <end position="321"/>
    </location>
</feature>
<gene>
    <name evidence="3" type="ORF">X943_002963</name>
</gene>
<feature type="coiled-coil region" evidence="1">
    <location>
        <begin position="7"/>
        <end position="69"/>
    </location>
</feature>
<accession>A0AAD9GAN7</accession>
<sequence>MSTEEKYKELKRKYATLKDAVKHFHDDYEKVKAELAAKKTECAEVEEQKKNLQKAYDNLTDEVSHIKSLRSSKPAGSTWENALTLIKTGGHSTSNTDNDDVSIFYNEVVSLKTQLETTAHEKEELLKQQRALQSEWDNQRFEYSAGIAELKERVLALEGILKDLQGSLDASEAKVASCTSDIATLNKALECSTAQVEKLEEALEVERQSQERHLALVDSQISNKLMFDLRRLSVLNVFNPYHQLHRYDWSVIRYGVDSLGDGLYSSLNDLFSAWQSALQFSQGSQIVTDRILQSHHASRKHSGDGITISSSHLDNKVSTSGHTGAEYTAGDHVVSSVSTESVDCGSASSPDDAHTFLISSFSEIGISTTDNSLQQSVEYSGNNRHLWLSLEFHRKKSLSILSELITLCKEMHRQSIIWQRGNRVRFVSLFKQLIRAQRLYFCLEEYLSPGDQNILGASSTRSNQHACRSLIRCLGGMCRTVSKLYNRWNCVFDCFEEFTVSELQDIFTVLSAEIEGSSVPSVSKKHSILAHGTTSAFYCRLDSDDSPLPRTLRSNNCLNALFGEVASTKHLHRLSKHLFLTIRELLEVVSKLKSVISYRLCCPKIVGKYFFPLSGGSSQMIQFSSSISSFEDNLSRFTDEIVSELLICMLNTRRIALTSVPSASSIFAENAKSGLDDAAVAPKSLEALGYVRNANCELKGSMVRIPLDDIECSLIMAEADRRQMLSCNERLRSINEELMVAKSRCESLECELREYKDVDRFDEVYSSEFDRLASRYRSHHQQMGINNAIRGSTNQVSLLSELHSVRDESSKKIKKLSAYVRYLVKSADMLEDSNRLLKQAVRQHVDHYTACKESENSIHLNYSEQIALMSEHISELNSSIVQAEYRLSEFSSASVTCPYCKTKCSLGMLRIVSYSIPYQVHL</sequence>
<reference evidence="3" key="1">
    <citation type="journal article" date="2014" name="Nucleic Acids Res.">
        <title>The evolutionary dynamics of variant antigen genes in Babesia reveal a history of genomic innovation underlying host-parasite interaction.</title>
        <authorList>
            <person name="Jackson A.P."/>
            <person name="Otto T.D."/>
            <person name="Darby A."/>
            <person name="Ramaprasad A."/>
            <person name="Xia D."/>
            <person name="Echaide I.E."/>
            <person name="Farber M."/>
            <person name="Gahlot S."/>
            <person name="Gamble J."/>
            <person name="Gupta D."/>
            <person name="Gupta Y."/>
            <person name="Jackson L."/>
            <person name="Malandrin L."/>
            <person name="Malas T.B."/>
            <person name="Moussa E."/>
            <person name="Nair M."/>
            <person name="Reid A.J."/>
            <person name="Sanders M."/>
            <person name="Sharma J."/>
            <person name="Tracey A."/>
            <person name="Quail M.A."/>
            <person name="Weir W."/>
            <person name="Wastling J.M."/>
            <person name="Hall N."/>
            <person name="Willadsen P."/>
            <person name="Lingelbach K."/>
            <person name="Shiels B."/>
            <person name="Tait A."/>
            <person name="Berriman M."/>
            <person name="Allred D.R."/>
            <person name="Pain A."/>
        </authorList>
    </citation>
    <scope>NUCLEOTIDE SEQUENCE</scope>
    <source>
        <strain evidence="3">1802A</strain>
    </source>
</reference>
<evidence type="ECO:0000256" key="1">
    <source>
        <dbReference type="SAM" id="Coils"/>
    </source>
</evidence>